<comment type="caution">
    <text evidence="2">The sequence shown here is derived from an EMBL/GenBank/DDBJ whole genome shotgun (WGS) entry which is preliminary data.</text>
</comment>
<organism evidence="2 3">
    <name type="scientific">Leishmania tarentolae</name>
    <name type="common">Sauroleishmania tarentolae</name>
    <dbReference type="NCBI Taxonomy" id="5689"/>
    <lineage>
        <taxon>Eukaryota</taxon>
        <taxon>Discoba</taxon>
        <taxon>Euglenozoa</taxon>
        <taxon>Kinetoplastea</taxon>
        <taxon>Metakinetoplastina</taxon>
        <taxon>Trypanosomatida</taxon>
        <taxon>Trypanosomatidae</taxon>
        <taxon>Leishmaniinae</taxon>
        <taxon>Leishmania</taxon>
        <taxon>lizard Leishmania</taxon>
    </lineage>
</organism>
<dbReference type="EMBL" id="BLBS01000006">
    <property type="protein sequence ID" value="GET85834.1"/>
    <property type="molecule type" value="Genomic_DNA"/>
</dbReference>
<feature type="region of interest" description="Disordered" evidence="1">
    <location>
        <begin position="30"/>
        <end position="60"/>
    </location>
</feature>
<dbReference type="Proteomes" id="UP000419144">
    <property type="component" value="Unassembled WGS sequence"/>
</dbReference>
<protein>
    <submittedName>
        <fullName evidence="2">Uncharacterized protein</fullName>
    </submittedName>
</protein>
<name>A0A640KA25_LEITA</name>
<proteinExistence type="predicted"/>
<dbReference type="AlphaFoldDB" id="A0A640KA25"/>
<evidence type="ECO:0000256" key="1">
    <source>
        <dbReference type="SAM" id="MobiDB-lite"/>
    </source>
</evidence>
<accession>A0A640KA25</accession>
<gene>
    <name evidence="2" type="ORF">LtaPh_0510800</name>
</gene>
<keyword evidence="3" id="KW-1185">Reference proteome</keyword>
<evidence type="ECO:0000313" key="2">
    <source>
        <dbReference type="EMBL" id="GET85834.1"/>
    </source>
</evidence>
<feature type="compositionally biased region" description="Polar residues" evidence="1">
    <location>
        <begin position="49"/>
        <end position="59"/>
    </location>
</feature>
<sequence length="122" mass="13305">MRMHYFVMFHTSGSSRQKGHLPSCCASATHRMLPQHHNSTKQPAGGGSRQTPQTSSSSAPMLMFGGINTWHVSSFCSFSALPAESLSKAAPKRPSLAPERPVAASVSMEVGRWGWCGRRYLK</sequence>
<dbReference type="VEuPathDB" id="TriTrypDB:LtaPh_0510800"/>
<evidence type="ECO:0000313" key="3">
    <source>
        <dbReference type="Proteomes" id="UP000419144"/>
    </source>
</evidence>
<reference evidence="2" key="1">
    <citation type="submission" date="2019-11" db="EMBL/GenBank/DDBJ databases">
        <title>Leishmania tarentolae CDS.</title>
        <authorList>
            <person name="Goto Y."/>
            <person name="Yamagishi J."/>
        </authorList>
    </citation>
    <scope>NUCLEOTIDE SEQUENCE [LARGE SCALE GENOMIC DNA]</scope>
    <source>
        <strain evidence="2">Parrot Tar II</strain>
    </source>
</reference>